<comment type="caution">
    <text evidence="7">The sequence shown here is derived from an EMBL/GenBank/DDBJ whole genome shotgun (WGS) entry which is preliminary data.</text>
</comment>
<dbReference type="InterPro" id="IPR000456">
    <property type="entry name" value="Ribosomal_bL17"/>
</dbReference>
<name>A0A1G1VD75_9BACT</name>
<comment type="similarity">
    <text evidence="1 5">Belongs to the bacterial ribosomal protein bL17 family.</text>
</comment>
<evidence type="ECO:0000256" key="6">
    <source>
        <dbReference type="RuleBase" id="RU000661"/>
    </source>
</evidence>
<dbReference type="PANTHER" id="PTHR14413:SF16">
    <property type="entry name" value="LARGE RIBOSOMAL SUBUNIT PROTEIN BL17M"/>
    <property type="match status" value="1"/>
</dbReference>
<dbReference type="GO" id="GO:0022625">
    <property type="term" value="C:cytosolic large ribosomal subunit"/>
    <property type="evidence" value="ECO:0007669"/>
    <property type="project" value="TreeGrafter"/>
</dbReference>
<sequence>MLQREYRDSKGANVALLRSLAISLITKGSVKTTEARAKKAKRFVENLISKAKGDNLAARRYVLAELGGNREVSSALFSRVTPLFKGRASGFTRVIRIGRRRGDAALLVKLELVESFKKKKEVVSEEKQVEKTKEVEKVEKKAKPKKNE</sequence>
<reference evidence="7 8" key="1">
    <citation type="journal article" date="2016" name="Nat. Commun.">
        <title>Thousands of microbial genomes shed light on interconnected biogeochemical processes in an aquifer system.</title>
        <authorList>
            <person name="Anantharaman K."/>
            <person name="Brown C.T."/>
            <person name="Hug L.A."/>
            <person name="Sharon I."/>
            <person name="Castelle C.J."/>
            <person name="Probst A.J."/>
            <person name="Thomas B.C."/>
            <person name="Singh A."/>
            <person name="Wilkins M.J."/>
            <person name="Karaoz U."/>
            <person name="Brodie E.L."/>
            <person name="Williams K.H."/>
            <person name="Hubbard S.S."/>
            <person name="Banfield J.F."/>
        </authorList>
    </citation>
    <scope>NUCLEOTIDE SEQUENCE [LARGE SCALE GENOMIC DNA]</scope>
</reference>
<dbReference type="Gene3D" id="3.90.1030.10">
    <property type="entry name" value="Ribosomal protein L17"/>
    <property type="match status" value="1"/>
</dbReference>
<protein>
    <recommendedName>
        <fullName evidence="4 6">50S ribosomal protein L17</fullName>
    </recommendedName>
</protein>
<evidence type="ECO:0000256" key="2">
    <source>
        <dbReference type="ARBA" id="ARBA00022980"/>
    </source>
</evidence>
<gene>
    <name evidence="7" type="ORF">A3A77_02630</name>
</gene>
<dbReference type="InterPro" id="IPR036373">
    <property type="entry name" value="Ribosomal_bL17_sf"/>
</dbReference>
<keyword evidence="2 5" id="KW-0689">Ribosomal protein</keyword>
<evidence type="ECO:0000313" key="8">
    <source>
        <dbReference type="Proteomes" id="UP000178659"/>
    </source>
</evidence>
<dbReference type="PANTHER" id="PTHR14413">
    <property type="entry name" value="RIBOSOMAL PROTEIN L17"/>
    <property type="match status" value="1"/>
</dbReference>
<dbReference type="SUPFAM" id="SSF64263">
    <property type="entry name" value="Prokaryotic ribosomal protein L17"/>
    <property type="match status" value="1"/>
</dbReference>
<keyword evidence="3 5" id="KW-0687">Ribonucleoprotein</keyword>
<evidence type="ECO:0000256" key="3">
    <source>
        <dbReference type="ARBA" id="ARBA00023274"/>
    </source>
</evidence>
<dbReference type="Pfam" id="PF01196">
    <property type="entry name" value="Ribosomal_L17"/>
    <property type="match status" value="1"/>
</dbReference>
<dbReference type="Proteomes" id="UP000178659">
    <property type="component" value="Unassembled WGS sequence"/>
</dbReference>
<proteinExistence type="inferred from homology"/>
<evidence type="ECO:0000256" key="5">
    <source>
        <dbReference type="RuleBase" id="RU000660"/>
    </source>
</evidence>
<dbReference type="GO" id="GO:0006412">
    <property type="term" value="P:translation"/>
    <property type="evidence" value="ECO:0007669"/>
    <property type="project" value="InterPro"/>
</dbReference>
<evidence type="ECO:0000313" key="7">
    <source>
        <dbReference type="EMBL" id="OGY13301.1"/>
    </source>
</evidence>
<evidence type="ECO:0000256" key="1">
    <source>
        <dbReference type="ARBA" id="ARBA00008777"/>
    </source>
</evidence>
<dbReference type="NCBIfam" id="TIGR00059">
    <property type="entry name" value="L17"/>
    <property type="match status" value="1"/>
</dbReference>
<dbReference type="GO" id="GO:0003735">
    <property type="term" value="F:structural constituent of ribosome"/>
    <property type="evidence" value="ECO:0007669"/>
    <property type="project" value="InterPro"/>
</dbReference>
<evidence type="ECO:0000256" key="4">
    <source>
        <dbReference type="ARBA" id="ARBA00035494"/>
    </source>
</evidence>
<dbReference type="AlphaFoldDB" id="A0A1G1VD75"/>
<accession>A0A1G1VD75</accession>
<dbReference type="EMBL" id="MHCC01000017">
    <property type="protein sequence ID" value="OGY13301.1"/>
    <property type="molecule type" value="Genomic_DNA"/>
</dbReference>
<organism evidence="7 8">
    <name type="scientific">Candidatus Blackburnbacteria bacterium RIFCSPLOWO2_01_FULL_40_20</name>
    <dbReference type="NCBI Taxonomy" id="1797519"/>
    <lineage>
        <taxon>Bacteria</taxon>
        <taxon>Candidatus Blackburniibacteriota</taxon>
    </lineage>
</organism>